<sequence length="429" mass="47189">MIRGLGKQWVRVLATSLLIVAAVLSLGNAVLFAVYVTAAAIAWIYWGKYPIPLSLGVVALTSLVTPPMNIALTSASIMLMDNALKTGNDRPWWFYAAPLATSALLAAILRQFYTAVSFAIPLIYVLLMSLISIIRHHTATIELRPSRNLRINAGSGLLYSLTVVTKPPLRAVVEVKAPGSLRVSPTRLYLNGEASINVNARYNLGGVKRPRLVLTFTDTRGLVRVRRVVRHPRITVIPRARTAIQFARGLLAQSALTLGAEDVREVREYVPGDPIRRLHWKKSAKLNKLIIKLLQGPGLPGPIILLSYATSPTLVDRVGEVLVYLTAELLTRIPRIEVISVDRDGKATNYVLSRDNYFEMIEKALNKIENLNMKLVGGGDYADVLGTIKYSIPLRVKGMVKEGVIVIGQGLFVEPICNAFKERVICISV</sequence>
<dbReference type="Proteomes" id="UP001060771">
    <property type="component" value="Chromosome"/>
</dbReference>
<evidence type="ECO:0000313" key="4">
    <source>
        <dbReference type="Proteomes" id="UP000657075"/>
    </source>
</evidence>
<reference evidence="5" key="3">
    <citation type="submission" date="2022-09" db="EMBL/GenBank/DDBJ databases">
        <title>Complete genome sequence of Vulcanisaeta souniana.</title>
        <authorList>
            <person name="Kato S."/>
            <person name="Itoh T."/>
            <person name="Ohkuma M."/>
        </authorList>
    </citation>
    <scope>NUCLEOTIDE SEQUENCE [LARGE SCALE GENOMIC DNA]</scope>
    <source>
        <strain evidence="5">JCM 11219</strain>
    </source>
</reference>
<protein>
    <recommendedName>
        <fullName evidence="6">DUF58 domain-containing protein</fullName>
    </recommendedName>
</protein>
<feature type="transmembrane region" description="Helical" evidence="1">
    <location>
        <begin position="115"/>
        <end position="134"/>
    </location>
</feature>
<dbReference type="GeneID" id="76207362"/>
<dbReference type="AlphaFoldDB" id="A0A830E9C7"/>
<keyword evidence="1" id="KW-0472">Membrane</keyword>
<feature type="transmembrane region" description="Helical" evidence="1">
    <location>
        <begin position="57"/>
        <end position="80"/>
    </location>
</feature>
<dbReference type="PANTHER" id="PTHR34351:SF1">
    <property type="entry name" value="SLR1927 PROTEIN"/>
    <property type="match status" value="1"/>
</dbReference>
<feature type="transmembrane region" description="Helical" evidence="1">
    <location>
        <begin position="92"/>
        <end position="109"/>
    </location>
</feature>
<gene>
    <name evidence="3" type="ORF">GCM10007112_21280</name>
    <name evidence="2" type="ORF">Vsou_18230</name>
</gene>
<accession>A0A830E9C7</accession>
<keyword evidence="1" id="KW-0812">Transmembrane</keyword>
<reference evidence="3" key="2">
    <citation type="submission" date="2020-09" db="EMBL/GenBank/DDBJ databases">
        <authorList>
            <person name="Sun Q."/>
            <person name="Ohkuma M."/>
        </authorList>
    </citation>
    <scope>NUCLEOTIDE SEQUENCE</scope>
    <source>
        <strain evidence="3">JCM 11219</strain>
    </source>
</reference>
<evidence type="ECO:0000256" key="1">
    <source>
        <dbReference type="SAM" id="Phobius"/>
    </source>
</evidence>
<organism evidence="3 4">
    <name type="scientific">Vulcanisaeta souniana JCM 11219</name>
    <dbReference type="NCBI Taxonomy" id="1293586"/>
    <lineage>
        <taxon>Archaea</taxon>
        <taxon>Thermoproteota</taxon>
        <taxon>Thermoprotei</taxon>
        <taxon>Thermoproteales</taxon>
        <taxon>Thermoproteaceae</taxon>
        <taxon>Vulcanisaeta</taxon>
    </lineage>
</organism>
<evidence type="ECO:0000313" key="2">
    <source>
        <dbReference type="EMBL" id="BDR92730.1"/>
    </source>
</evidence>
<dbReference type="EMBL" id="AP026830">
    <property type="protein sequence ID" value="BDR92730.1"/>
    <property type="molecule type" value="Genomic_DNA"/>
</dbReference>
<evidence type="ECO:0000313" key="5">
    <source>
        <dbReference type="Proteomes" id="UP001060771"/>
    </source>
</evidence>
<evidence type="ECO:0008006" key="6">
    <source>
        <dbReference type="Google" id="ProtNLM"/>
    </source>
</evidence>
<dbReference type="OrthoDB" id="19186at2157"/>
<proteinExistence type="predicted"/>
<dbReference type="Proteomes" id="UP000657075">
    <property type="component" value="Unassembled WGS sequence"/>
</dbReference>
<feature type="transmembrane region" description="Helical" evidence="1">
    <location>
        <begin position="12"/>
        <end position="45"/>
    </location>
</feature>
<keyword evidence="5" id="KW-1185">Reference proteome</keyword>
<reference evidence="2" key="4">
    <citation type="journal article" date="2023" name="Microbiol. Resour. Announc.">
        <title>Complete Genome Sequence of Vulcanisaeta souniana Strain IC-059, a Hyperthermophilic Archaeon Isolated from Hot Spring Water in Japan.</title>
        <authorList>
            <person name="Kato S."/>
            <person name="Itoh T."/>
            <person name="Wu L."/>
            <person name="Ma J."/>
            <person name="Ohkuma M."/>
        </authorList>
    </citation>
    <scope>NUCLEOTIDE SEQUENCE</scope>
    <source>
        <strain evidence="2">JCM 11219</strain>
    </source>
</reference>
<keyword evidence="1" id="KW-1133">Transmembrane helix</keyword>
<dbReference type="PANTHER" id="PTHR34351">
    <property type="entry name" value="SLR1927 PROTEIN-RELATED"/>
    <property type="match status" value="1"/>
</dbReference>
<evidence type="ECO:0000313" key="3">
    <source>
        <dbReference type="EMBL" id="GGI84154.1"/>
    </source>
</evidence>
<name>A0A830E9C7_9CREN</name>
<reference evidence="3" key="1">
    <citation type="journal article" date="2014" name="Int. J. Syst. Evol. Microbiol.">
        <title>Complete genome sequence of Corynebacterium casei LMG S-19264T (=DSM 44701T), isolated from a smear-ripened cheese.</title>
        <authorList>
            <consortium name="US DOE Joint Genome Institute (JGI-PGF)"/>
            <person name="Walter F."/>
            <person name="Albersmeier A."/>
            <person name="Kalinowski J."/>
            <person name="Ruckert C."/>
        </authorList>
    </citation>
    <scope>NUCLEOTIDE SEQUENCE</scope>
    <source>
        <strain evidence="3">JCM 11219</strain>
    </source>
</reference>
<dbReference type="RefSeq" id="WP_188603909.1">
    <property type="nucleotide sequence ID" value="NZ_AP026830.1"/>
</dbReference>
<dbReference type="EMBL" id="BMNM01000011">
    <property type="protein sequence ID" value="GGI84154.1"/>
    <property type="molecule type" value="Genomic_DNA"/>
</dbReference>